<evidence type="ECO:0000259" key="2">
    <source>
        <dbReference type="Pfam" id="PF22893"/>
    </source>
</evidence>
<accession>A0A8H3HWX6</accession>
<dbReference type="EMBL" id="CAJPDT010000002">
    <property type="protein sequence ID" value="CAF9905812.1"/>
    <property type="molecule type" value="Genomic_DNA"/>
</dbReference>
<dbReference type="OrthoDB" id="3045089at2759"/>
<keyword evidence="4" id="KW-1185">Reference proteome</keyword>
<protein>
    <recommendedName>
        <fullName evidence="2">Ubiquitin-like domain-containing protein</fullName>
    </recommendedName>
</protein>
<comment type="caution">
    <text evidence="3">The sequence shown here is derived from an EMBL/GenBank/DDBJ whole genome shotgun (WGS) entry which is preliminary data.</text>
</comment>
<gene>
    <name evidence="3" type="ORF">IMSHALPRED_003983</name>
</gene>
<feature type="compositionally biased region" description="Basic and acidic residues" evidence="1">
    <location>
        <begin position="478"/>
        <end position="490"/>
    </location>
</feature>
<dbReference type="AlphaFoldDB" id="A0A8H3HWX6"/>
<evidence type="ECO:0000313" key="3">
    <source>
        <dbReference type="EMBL" id="CAF9905812.1"/>
    </source>
</evidence>
<sequence>MSFGFSVGDFITVGRLVQQIVSSLKVSSISEYHEVILELHGLQRALYEIEHLKCHPSQVPAVNSIKVAALMCQYPLDEFAGKLKKFESLGPGKAEHAVRLEKVRMWSKKLRWGFCMEEEVMKLRAYLIVHVGSLNTRLITQGLRLASFVAEQSQKGHEDLETKVEKSHMEMITMRQDLQENGSLARNNNSILTRLSSLITGDVVSQLKTLVDLASKVWQSNMQIMNFIINIQSLSPSPDLRYTWVQEPVKFEDAMGRIIPIPSEYNLGKVEAIIMAQFPGSKKVWAGEYELFNTLDSSQVISRAENEALTPGLNITMGILVAQYPFRSLDRCVRRGCKSDKLISNESGGKICCICKAYFDHARESLSLPLPDPNPDFVPLSHRTRGMKQNGFPNLASESNEFEERMFKNFRTQMISSRKLRELAESLQDAKAKLQRHLRTAQRHNRSAGLKCPQPECLTKDPMRSDNLGPHLLKKHKEMSAAEREAVLDK</sequence>
<feature type="domain" description="Ubiquitin-like" evidence="2">
    <location>
        <begin position="246"/>
        <end position="321"/>
    </location>
</feature>
<dbReference type="InterPro" id="IPR054464">
    <property type="entry name" value="ULD_fung"/>
</dbReference>
<evidence type="ECO:0000313" key="4">
    <source>
        <dbReference type="Proteomes" id="UP000664534"/>
    </source>
</evidence>
<reference evidence="3" key="1">
    <citation type="submission" date="2021-03" db="EMBL/GenBank/DDBJ databases">
        <authorList>
            <person name="Tagirdzhanova G."/>
        </authorList>
    </citation>
    <scope>NUCLEOTIDE SEQUENCE</scope>
</reference>
<dbReference type="Proteomes" id="UP000664534">
    <property type="component" value="Unassembled WGS sequence"/>
</dbReference>
<proteinExistence type="predicted"/>
<organism evidence="3 4">
    <name type="scientific">Imshaugia aleurites</name>
    <dbReference type="NCBI Taxonomy" id="172621"/>
    <lineage>
        <taxon>Eukaryota</taxon>
        <taxon>Fungi</taxon>
        <taxon>Dikarya</taxon>
        <taxon>Ascomycota</taxon>
        <taxon>Pezizomycotina</taxon>
        <taxon>Lecanoromycetes</taxon>
        <taxon>OSLEUM clade</taxon>
        <taxon>Lecanoromycetidae</taxon>
        <taxon>Lecanorales</taxon>
        <taxon>Lecanorineae</taxon>
        <taxon>Parmeliaceae</taxon>
        <taxon>Imshaugia</taxon>
    </lineage>
</organism>
<evidence type="ECO:0000256" key="1">
    <source>
        <dbReference type="SAM" id="MobiDB-lite"/>
    </source>
</evidence>
<feature type="region of interest" description="Disordered" evidence="1">
    <location>
        <begin position="441"/>
        <end position="490"/>
    </location>
</feature>
<dbReference type="PANTHER" id="PTHR38886:SF1">
    <property type="entry name" value="NACHT-NTPASE AND P-LOOP NTPASES N-TERMINAL DOMAIN-CONTAINING PROTEIN"/>
    <property type="match status" value="1"/>
</dbReference>
<name>A0A8H3HWX6_9LECA</name>
<dbReference type="Pfam" id="PF22893">
    <property type="entry name" value="ULD_2"/>
    <property type="match status" value="1"/>
</dbReference>
<dbReference type="PANTHER" id="PTHR38886">
    <property type="entry name" value="SESA DOMAIN-CONTAINING PROTEIN"/>
    <property type="match status" value="1"/>
</dbReference>